<evidence type="ECO:0000313" key="1">
    <source>
        <dbReference type="EMBL" id="ORC86629.1"/>
    </source>
</evidence>
<evidence type="ECO:0000313" key="2">
    <source>
        <dbReference type="Proteomes" id="UP000192257"/>
    </source>
</evidence>
<reference evidence="1 2" key="1">
    <citation type="submission" date="2017-03" db="EMBL/GenBank/DDBJ databases">
        <title>An alternative strategy for trypanosome survival in the mammalian bloodstream revealed through genome and transcriptome analysis of the ubiquitous bovine parasite Trypanosoma (Megatrypanum) theileri.</title>
        <authorList>
            <person name="Kelly S."/>
            <person name="Ivens A."/>
            <person name="Mott A."/>
            <person name="O'Neill E."/>
            <person name="Emms D."/>
            <person name="Macleod O."/>
            <person name="Voorheis P."/>
            <person name="Matthews J."/>
            <person name="Matthews K."/>
            <person name="Carrington M."/>
        </authorList>
    </citation>
    <scope>NUCLEOTIDE SEQUENCE [LARGE SCALE GENOMIC DNA]</scope>
    <source>
        <strain evidence="1">Edinburgh</strain>
    </source>
</reference>
<dbReference type="VEuPathDB" id="TriTrypDB:TM35_000272190"/>
<dbReference type="GeneID" id="39987892"/>
<dbReference type="PANTHER" id="PTHR14097:SF7">
    <property type="entry name" value="OXIDOREDUCTASE HTATIP2"/>
    <property type="match status" value="1"/>
</dbReference>
<dbReference type="EMBL" id="NBCO01000027">
    <property type="protein sequence ID" value="ORC86629.1"/>
    <property type="molecule type" value="Genomic_DNA"/>
</dbReference>
<dbReference type="GO" id="GO:0051170">
    <property type="term" value="P:import into nucleus"/>
    <property type="evidence" value="ECO:0007669"/>
    <property type="project" value="TreeGrafter"/>
</dbReference>
<dbReference type="GO" id="GO:0005737">
    <property type="term" value="C:cytoplasm"/>
    <property type="evidence" value="ECO:0007669"/>
    <property type="project" value="TreeGrafter"/>
</dbReference>
<dbReference type="OrthoDB" id="430436at2759"/>
<keyword evidence="2" id="KW-1185">Reference proteome</keyword>
<organism evidence="1 2">
    <name type="scientific">Trypanosoma theileri</name>
    <dbReference type="NCBI Taxonomy" id="67003"/>
    <lineage>
        <taxon>Eukaryota</taxon>
        <taxon>Discoba</taxon>
        <taxon>Euglenozoa</taxon>
        <taxon>Kinetoplastea</taxon>
        <taxon>Metakinetoplastina</taxon>
        <taxon>Trypanosomatida</taxon>
        <taxon>Trypanosomatidae</taxon>
        <taxon>Trypanosoma</taxon>
    </lineage>
</organism>
<dbReference type="InterPro" id="IPR036291">
    <property type="entry name" value="NAD(P)-bd_dom_sf"/>
</dbReference>
<proteinExistence type="predicted"/>
<sequence length="313" mass="33877">MSLIVAGATGAIGRCVVREALRRAEFTQVVALTRSSVGKTITPGTTLTGIPSTTRRASASDVEKLFGFKVSAEEGADLLTATQLERLRLLTFDWELFCNFWAARRDKLAGGVVPTSQYVGGSYESAEVYYTEVFSGHKYAAMCLGTTRRDAGSAAAFERCDYEYVVNFAEALEVFSGNTLSTYAQVSSHGANEKSWFLYMKTKGKADAAVEALQFPRICIYRPGVLDRGDKSRFNEKMIHLFTRGIPVEVCGRAIVSDFVHCGSKGSDSAPGTASWKCAGKEVKPALSNKAKSDAQVFVFSNDSIKIEAAGLV</sequence>
<dbReference type="PANTHER" id="PTHR14097">
    <property type="entry name" value="OXIDOREDUCTASE HTATIP2"/>
    <property type="match status" value="1"/>
</dbReference>
<dbReference type="STRING" id="67003.A0A1X0NR33"/>
<gene>
    <name evidence="1" type="ORF">TM35_000272190</name>
</gene>
<comment type="caution">
    <text evidence="1">The sequence shown here is derived from an EMBL/GenBank/DDBJ whole genome shotgun (WGS) entry which is preliminary data.</text>
</comment>
<dbReference type="AlphaFoldDB" id="A0A1X0NR33"/>
<evidence type="ECO:0008006" key="3">
    <source>
        <dbReference type="Google" id="ProtNLM"/>
    </source>
</evidence>
<accession>A0A1X0NR33</accession>
<dbReference type="Proteomes" id="UP000192257">
    <property type="component" value="Unassembled WGS sequence"/>
</dbReference>
<dbReference type="Gene3D" id="3.40.50.720">
    <property type="entry name" value="NAD(P)-binding Rossmann-like Domain"/>
    <property type="match status" value="1"/>
</dbReference>
<name>A0A1X0NR33_9TRYP</name>
<dbReference type="SUPFAM" id="SSF51735">
    <property type="entry name" value="NAD(P)-binding Rossmann-fold domains"/>
    <property type="match status" value="1"/>
</dbReference>
<protein>
    <recommendedName>
        <fullName evidence="3">NAD(P)-binding domain-containing protein</fullName>
    </recommendedName>
</protein>
<dbReference type="RefSeq" id="XP_028880695.1">
    <property type="nucleotide sequence ID" value="XM_029028112.1"/>
</dbReference>